<organism evidence="2 3">
    <name type="scientific">Vreelandella aquamarina</name>
    <dbReference type="NCBI Taxonomy" id="77097"/>
    <lineage>
        <taxon>Bacteria</taxon>
        <taxon>Pseudomonadati</taxon>
        <taxon>Pseudomonadota</taxon>
        <taxon>Gammaproteobacteria</taxon>
        <taxon>Oceanospirillales</taxon>
        <taxon>Halomonadaceae</taxon>
        <taxon>Vreelandella</taxon>
    </lineage>
</organism>
<dbReference type="EMBL" id="FODB01000088">
    <property type="protein sequence ID" value="SEO41827.1"/>
    <property type="molecule type" value="Genomic_DNA"/>
</dbReference>
<gene>
    <name evidence="2" type="ORF">SAMN04490369_10881</name>
</gene>
<dbReference type="AlphaFoldDB" id="A0A1H8PJE8"/>
<accession>A0A1H8PJE8</accession>
<evidence type="ECO:0000256" key="1">
    <source>
        <dbReference type="SAM" id="MobiDB-lite"/>
    </source>
</evidence>
<feature type="region of interest" description="Disordered" evidence="1">
    <location>
        <begin position="1"/>
        <end position="24"/>
    </location>
</feature>
<proteinExistence type="predicted"/>
<protein>
    <submittedName>
        <fullName evidence="2">Uncharacterized protein</fullName>
    </submittedName>
</protein>
<evidence type="ECO:0000313" key="2">
    <source>
        <dbReference type="EMBL" id="SEO41827.1"/>
    </source>
</evidence>
<feature type="non-terminal residue" evidence="2">
    <location>
        <position position="1"/>
    </location>
</feature>
<dbReference type="Proteomes" id="UP000199493">
    <property type="component" value="Unassembled WGS sequence"/>
</dbReference>
<sequence>LDAGSTVADHQTSQGKTRDLPPTYPPHLLSPLPDSYGALRIIALSPGCDSLVCDFCSSGREFAFSFLRILPCGRHPCCSANGSRYQGP</sequence>
<name>A0A1H8PJE8_9GAMM</name>
<evidence type="ECO:0000313" key="3">
    <source>
        <dbReference type="Proteomes" id="UP000199493"/>
    </source>
</evidence>
<reference evidence="2 3" key="1">
    <citation type="submission" date="2016-10" db="EMBL/GenBank/DDBJ databases">
        <authorList>
            <person name="de Groot N.N."/>
        </authorList>
    </citation>
    <scope>NUCLEOTIDE SEQUENCE [LARGE SCALE GENOMIC DNA]</scope>
    <source>
        <strain evidence="2 3">558</strain>
    </source>
</reference>